<keyword evidence="6" id="KW-0408">Iron</keyword>
<dbReference type="SUPFAM" id="SSF46548">
    <property type="entry name" value="alpha-helical ferredoxin"/>
    <property type="match status" value="1"/>
</dbReference>
<dbReference type="GO" id="GO:0046872">
    <property type="term" value="F:metal ion binding"/>
    <property type="evidence" value="ECO:0007669"/>
    <property type="project" value="UniProtKB-KW"/>
</dbReference>
<dbReference type="InterPro" id="IPR017900">
    <property type="entry name" value="4Fe4S_Fe_S_CS"/>
</dbReference>
<evidence type="ECO:0000256" key="7">
    <source>
        <dbReference type="ARBA" id="ARBA00023014"/>
    </source>
</evidence>
<dbReference type="PROSITE" id="PS00198">
    <property type="entry name" value="4FE4S_FER_1"/>
    <property type="match status" value="1"/>
</dbReference>
<dbReference type="AlphaFoldDB" id="A0AAJ1BIP8"/>
<dbReference type="PANTHER" id="PTHR47153">
    <property type="entry name" value="LACTATE UTILIZATION PROTEIN B"/>
    <property type="match status" value="1"/>
</dbReference>
<evidence type="ECO:0000256" key="5">
    <source>
        <dbReference type="ARBA" id="ARBA00022982"/>
    </source>
</evidence>
<dbReference type="InterPro" id="IPR004452">
    <property type="entry name" value="LutB/LldF"/>
</dbReference>
<dbReference type="PANTHER" id="PTHR47153:SF2">
    <property type="entry name" value="LACTATE UTILIZATION PROTEIN B"/>
    <property type="match status" value="1"/>
</dbReference>
<dbReference type="Gene3D" id="1.10.1060.10">
    <property type="entry name" value="Alpha-helical ferredoxin"/>
    <property type="match status" value="1"/>
</dbReference>
<dbReference type="InterPro" id="IPR037171">
    <property type="entry name" value="NagB/RpiA_transferase-like"/>
</dbReference>
<keyword evidence="2" id="KW-0004">4Fe-4S</keyword>
<evidence type="ECO:0000256" key="6">
    <source>
        <dbReference type="ARBA" id="ARBA00023004"/>
    </source>
</evidence>
<dbReference type="InterPro" id="IPR003741">
    <property type="entry name" value="LUD_dom"/>
</dbReference>
<sequence length="470" mass="51865">MERKVQTHAKAAEIFCRDESRVDWHSKALWVLREKRDRAAGSLPEWEELRALGSQIKLHTLSHLGQYLETFEANCLKRGIQVHWAKDGAEHNRIALEILTRHRVKKLVKSKSMLTEECHLNPFLEGHGIEVIDTDLGERIIQLNHQPPSHIVVPAIHMKKEEVGELFHDKLGTPKGESDPTRLTRAARAHLREQFLSADAAMTGVNMAVASEGAVIVCTNEGNADMGANLPKLQLHSMGIDKIVPDMDSAAVLLRMLARNATGQPITTYSSLYRDAKAGGEMHIIIVDNGRSEMMRDKILGEALKCIRCGGCLNTCPVYRRSGGYSYGHTIPGPIGIAVGADEDDTHSSPWACTLCGSCSFVCPTKVPLDKIIFHRRRLYAERGSLPYGKGSYMPLVGRFMASETLLNTGMAAARTALAILPHSLLKPMSGAWGKYRELPTAPGSSFEGWLKKNRPELLVKGSKNSKGEN</sequence>
<evidence type="ECO:0000313" key="10">
    <source>
        <dbReference type="Proteomes" id="UP001297581"/>
    </source>
</evidence>
<accession>A0AAJ1BIP8</accession>
<proteinExistence type="predicted"/>
<organism evidence="9 10">
    <name type="scientific">Shewanella zhuhaiensis</name>
    <dbReference type="NCBI Taxonomy" id="2919576"/>
    <lineage>
        <taxon>Bacteria</taxon>
        <taxon>Pseudomonadati</taxon>
        <taxon>Pseudomonadota</taxon>
        <taxon>Gammaproteobacteria</taxon>
        <taxon>Alteromonadales</taxon>
        <taxon>Shewanellaceae</taxon>
        <taxon>Shewanella</taxon>
    </lineage>
</organism>
<dbReference type="Pfam" id="PF13183">
    <property type="entry name" value="Fer4_8"/>
    <property type="match status" value="1"/>
</dbReference>
<reference evidence="9 10" key="1">
    <citation type="submission" date="2022-02" db="EMBL/GenBank/DDBJ databases">
        <title>The genome sequence of Shewanella sp. 3B26.</title>
        <authorList>
            <person name="Du J."/>
        </authorList>
    </citation>
    <scope>NUCLEOTIDE SEQUENCE [LARGE SCALE GENOMIC DNA]</scope>
    <source>
        <strain evidence="9 10">3B26</strain>
    </source>
</reference>
<keyword evidence="7" id="KW-0411">Iron-sulfur</keyword>
<dbReference type="InterPro" id="IPR009051">
    <property type="entry name" value="Helical_ferredxn"/>
</dbReference>
<name>A0AAJ1BIP8_9GAMM</name>
<comment type="caution">
    <text evidence="9">The sequence shown here is derived from an EMBL/GenBank/DDBJ whole genome shotgun (WGS) entry which is preliminary data.</text>
</comment>
<evidence type="ECO:0000256" key="3">
    <source>
        <dbReference type="ARBA" id="ARBA00022723"/>
    </source>
</evidence>
<protein>
    <submittedName>
        <fullName evidence="9">Lactate utilization protein</fullName>
    </submittedName>
</protein>
<feature type="domain" description="4Fe-4S ferredoxin-type" evidence="8">
    <location>
        <begin position="297"/>
        <end position="318"/>
    </location>
</feature>
<keyword evidence="3" id="KW-0479">Metal-binding</keyword>
<dbReference type="Gene3D" id="3.40.50.10420">
    <property type="entry name" value="NagB/RpiA/CoA transferase-like"/>
    <property type="match status" value="1"/>
</dbReference>
<evidence type="ECO:0000313" key="9">
    <source>
        <dbReference type="EMBL" id="MCH4295510.1"/>
    </source>
</evidence>
<dbReference type="RefSeq" id="WP_240591705.1">
    <property type="nucleotide sequence ID" value="NZ_JAKUDL010000005.1"/>
</dbReference>
<dbReference type="GO" id="GO:0006089">
    <property type="term" value="P:lactate metabolic process"/>
    <property type="evidence" value="ECO:0007669"/>
    <property type="project" value="InterPro"/>
</dbReference>
<keyword evidence="10" id="KW-1185">Reference proteome</keyword>
<evidence type="ECO:0000259" key="8">
    <source>
        <dbReference type="PROSITE" id="PS51379"/>
    </source>
</evidence>
<dbReference type="SUPFAM" id="SSF100950">
    <property type="entry name" value="NagB/RpiA/CoA transferase-like"/>
    <property type="match status" value="1"/>
</dbReference>
<evidence type="ECO:0000256" key="1">
    <source>
        <dbReference type="ARBA" id="ARBA00022448"/>
    </source>
</evidence>
<keyword evidence="1" id="KW-0813">Transport</keyword>
<evidence type="ECO:0000256" key="4">
    <source>
        <dbReference type="ARBA" id="ARBA00022737"/>
    </source>
</evidence>
<keyword evidence="4" id="KW-0677">Repeat</keyword>
<dbReference type="InterPro" id="IPR017896">
    <property type="entry name" value="4Fe4S_Fe-S-bd"/>
</dbReference>
<dbReference type="Pfam" id="PF02589">
    <property type="entry name" value="LUD_dom"/>
    <property type="match status" value="1"/>
</dbReference>
<dbReference type="EMBL" id="JAKUDL010000005">
    <property type="protein sequence ID" value="MCH4295510.1"/>
    <property type="molecule type" value="Genomic_DNA"/>
</dbReference>
<evidence type="ECO:0000256" key="2">
    <source>
        <dbReference type="ARBA" id="ARBA00022485"/>
    </source>
</evidence>
<dbReference type="Proteomes" id="UP001297581">
    <property type="component" value="Unassembled WGS sequence"/>
</dbReference>
<dbReference type="GO" id="GO:0051539">
    <property type="term" value="F:4 iron, 4 sulfur cluster binding"/>
    <property type="evidence" value="ECO:0007669"/>
    <property type="project" value="UniProtKB-KW"/>
</dbReference>
<keyword evidence="5" id="KW-0249">Electron transport</keyword>
<dbReference type="PROSITE" id="PS51379">
    <property type="entry name" value="4FE4S_FER_2"/>
    <property type="match status" value="1"/>
</dbReference>
<gene>
    <name evidence="9" type="ORF">MJ923_14475</name>
</gene>
<dbReference type="InterPro" id="IPR024185">
    <property type="entry name" value="FTHF_cligase-like_sf"/>
</dbReference>